<evidence type="ECO:0000313" key="6">
    <source>
        <dbReference type="EMBL" id="AZR72110.1"/>
    </source>
</evidence>
<dbReference type="PIRSF" id="PIRSF004846">
    <property type="entry name" value="ModA"/>
    <property type="match status" value="1"/>
</dbReference>
<keyword evidence="4" id="KW-0732">Signal</keyword>
<protein>
    <submittedName>
        <fullName evidence="6">Molybdate ABC transporter substrate-binding protein</fullName>
    </submittedName>
</protein>
<dbReference type="OrthoDB" id="9785015at2"/>
<dbReference type="RefSeq" id="WP_127015436.1">
    <property type="nucleotide sequence ID" value="NZ_CP016379.1"/>
</dbReference>
<dbReference type="GO" id="GO:0015689">
    <property type="term" value="P:molybdate ion transport"/>
    <property type="evidence" value="ECO:0007669"/>
    <property type="project" value="InterPro"/>
</dbReference>
<feature type="binding site" evidence="5">
    <location>
        <position position="197"/>
    </location>
    <ligand>
        <name>molybdate</name>
        <dbReference type="ChEBI" id="CHEBI:36264"/>
    </ligand>
</feature>
<dbReference type="InterPro" id="IPR005950">
    <property type="entry name" value="ModA"/>
</dbReference>
<dbReference type="PANTHER" id="PTHR30632">
    <property type="entry name" value="MOLYBDATE-BINDING PERIPLASMIC PROTEIN"/>
    <property type="match status" value="1"/>
</dbReference>
<feature type="binding site" evidence="5">
    <location>
        <position position="179"/>
    </location>
    <ligand>
        <name>molybdate</name>
        <dbReference type="ChEBI" id="CHEBI:36264"/>
    </ligand>
</feature>
<dbReference type="EMBL" id="CP016379">
    <property type="protein sequence ID" value="AZR72110.1"/>
    <property type="molecule type" value="Genomic_DNA"/>
</dbReference>
<dbReference type="Gene3D" id="3.40.190.10">
    <property type="entry name" value="Periplasmic binding protein-like II"/>
    <property type="match status" value="2"/>
</dbReference>
<dbReference type="InterPro" id="IPR041879">
    <property type="entry name" value="YvgL-like_PBP2"/>
</dbReference>
<evidence type="ECO:0000256" key="2">
    <source>
        <dbReference type="ARBA" id="ARBA00022505"/>
    </source>
</evidence>
<organism evidence="6 7">
    <name type="scientific">Anoxybacter fermentans</name>
    <dbReference type="NCBI Taxonomy" id="1323375"/>
    <lineage>
        <taxon>Bacteria</taxon>
        <taxon>Bacillati</taxon>
        <taxon>Bacillota</taxon>
        <taxon>Clostridia</taxon>
        <taxon>Halanaerobiales</taxon>
        <taxon>Anoxybacter</taxon>
    </lineage>
</organism>
<dbReference type="GO" id="GO:0030973">
    <property type="term" value="F:molybdate ion binding"/>
    <property type="evidence" value="ECO:0007669"/>
    <property type="project" value="UniProtKB-ARBA"/>
</dbReference>
<dbReference type="SUPFAM" id="SSF53850">
    <property type="entry name" value="Periplasmic binding protein-like II"/>
    <property type="match status" value="1"/>
</dbReference>
<feature type="binding site" evidence="5">
    <location>
        <position position="70"/>
    </location>
    <ligand>
        <name>molybdate</name>
        <dbReference type="ChEBI" id="CHEBI:36264"/>
    </ligand>
</feature>
<dbReference type="GO" id="GO:1901359">
    <property type="term" value="F:tungstate binding"/>
    <property type="evidence" value="ECO:0007669"/>
    <property type="project" value="UniProtKB-ARBA"/>
</dbReference>
<dbReference type="CDD" id="cd13537">
    <property type="entry name" value="PBP2_YvgL_like"/>
    <property type="match status" value="1"/>
</dbReference>
<dbReference type="AlphaFoldDB" id="A0A3Q9HNJ4"/>
<dbReference type="Proteomes" id="UP000267250">
    <property type="component" value="Chromosome"/>
</dbReference>
<gene>
    <name evidence="6" type="ORF">BBF96_01095</name>
</gene>
<reference evidence="6 7" key="1">
    <citation type="submission" date="2016-07" db="EMBL/GenBank/DDBJ databases">
        <title>Genome and transcriptome analysis of iron-reducing fermentative bacteria Anoxybacter fermentans.</title>
        <authorList>
            <person name="Zeng X."/>
            <person name="Shao Z."/>
        </authorList>
    </citation>
    <scope>NUCLEOTIDE SEQUENCE [LARGE SCALE GENOMIC DNA]</scope>
    <source>
        <strain evidence="6 7">DY22613</strain>
    </source>
</reference>
<evidence type="ECO:0000256" key="1">
    <source>
        <dbReference type="ARBA" id="ARBA00009175"/>
    </source>
</evidence>
<evidence type="ECO:0000256" key="4">
    <source>
        <dbReference type="ARBA" id="ARBA00022729"/>
    </source>
</evidence>
<keyword evidence="3 5" id="KW-0479">Metal-binding</keyword>
<dbReference type="GO" id="GO:0046872">
    <property type="term" value="F:metal ion binding"/>
    <property type="evidence" value="ECO:0007669"/>
    <property type="project" value="UniProtKB-KW"/>
</dbReference>
<comment type="similarity">
    <text evidence="1">Belongs to the bacterial solute-binding protein ModA family.</text>
</comment>
<dbReference type="KEGG" id="aft:BBF96_01095"/>
<evidence type="ECO:0000256" key="3">
    <source>
        <dbReference type="ARBA" id="ARBA00022723"/>
    </source>
</evidence>
<keyword evidence="2 5" id="KW-0500">Molybdenum</keyword>
<feature type="binding site" evidence="5">
    <location>
        <position position="42"/>
    </location>
    <ligand>
        <name>molybdate</name>
        <dbReference type="ChEBI" id="CHEBI:36264"/>
    </ligand>
</feature>
<sequence length="262" mass="29256">MVNKWLIFLVIILLLIGVGLTYSHQSGIKSKERELLVFAAASLTDAFQELVEKFEQQYQGVKVRLNLASSGTLQIQIEQGAPADVFASAGIKQMESLLKKGLIATDSVTYFARNQLVVIGKKNSPLKITGPDDFLKAHIREISIGDPVTAPVGQYSVTSLKNLHIWEQIEKKLVFARNVRQVLQYVERGEVDLGFVYATDAAISEEVKVLYTIPQDTHHPILYPIGIVKESKNQDLAKKFIEWVLSPNGQEILARYGFESTI</sequence>
<evidence type="ECO:0000313" key="7">
    <source>
        <dbReference type="Proteomes" id="UP000267250"/>
    </source>
</evidence>
<evidence type="ECO:0000256" key="5">
    <source>
        <dbReference type="PIRSR" id="PIRSR004846-1"/>
    </source>
</evidence>
<accession>A0A3Q9HNJ4</accession>
<keyword evidence="7" id="KW-1185">Reference proteome</keyword>
<dbReference type="NCBIfam" id="TIGR01256">
    <property type="entry name" value="modA"/>
    <property type="match status" value="1"/>
</dbReference>
<proteinExistence type="inferred from homology"/>
<dbReference type="InterPro" id="IPR050682">
    <property type="entry name" value="ModA/WtpA"/>
</dbReference>
<dbReference type="FunFam" id="3.40.190.10:FF:000035">
    <property type="entry name" value="Molybdate ABC transporter substrate-binding protein"/>
    <property type="match status" value="1"/>
</dbReference>
<dbReference type="PANTHER" id="PTHR30632:SF0">
    <property type="entry name" value="SULFATE-BINDING PROTEIN"/>
    <property type="match status" value="1"/>
</dbReference>
<name>A0A3Q9HNJ4_9FIRM</name>
<dbReference type="Pfam" id="PF13531">
    <property type="entry name" value="SBP_bac_11"/>
    <property type="match status" value="1"/>
</dbReference>